<evidence type="ECO:0000256" key="6">
    <source>
        <dbReference type="ARBA" id="ARBA00023134"/>
    </source>
</evidence>
<keyword evidence="6 8" id="KW-0342">GTP-binding</keyword>
<dbReference type="InterPro" id="IPR027417">
    <property type="entry name" value="P-loop_NTPase"/>
</dbReference>
<comment type="subunit">
    <text evidence="8">Associates with the 50S ribosomal subunit.</text>
</comment>
<evidence type="ECO:0000256" key="4">
    <source>
        <dbReference type="ARBA" id="ARBA00022737"/>
    </source>
</evidence>
<evidence type="ECO:0000256" key="1">
    <source>
        <dbReference type="ARBA" id="ARBA00008279"/>
    </source>
</evidence>
<dbReference type="EMBL" id="CP032996">
    <property type="protein sequence ID" value="QCI27388.1"/>
    <property type="molecule type" value="Genomic_DNA"/>
</dbReference>
<keyword evidence="13" id="KW-1185">Reference proteome</keyword>
<comment type="caution">
    <text evidence="8">Lacks conserved residue(s) required for the propagation of feature annotation.</text>
</comment>
<evidence type="ECO:0000313" key="12">
    <source>
        <dbReference type="EMBL" id="QCI27388.1"/>
    </source>
</evidence>
<dbReference type="SUPFAM" id="SSF52540">
    <property type="entry name" value="P-loop containing nucleoside triphosphate hydrolases"/>
    <property type="match status" value="2"/>
</dbReference>
<dbReference type="PIRSF" id="PIRSF006485">
    <property type="entry name" value="GTP-binding_EngA"/>
    <property type="match status" value="1"/>
</dbReference>
<dbReference type="Pfam" id="PF14714">
    <property type="entry name" value="KH_dom-like"/>
    <property type="match status" value="1"/>
</dbReference>
<feature type="domain" description="GTPase Der C-terminal KH-domain-like" evidence="11">
    <location>
        <begin position="362"/>
        <end position="442"/>
    </location>
</feature>
<accession>A0A4D6YN94</accession>
<evidence type="ECO:0000256" key="5">
    <source>
        <dbReference type="ARBA" id="ARBA00022741"/>
    </source>
</evidence>
<dbReference type="NCBIfam" id="TIGR00231">
    <property type="entry name" value="small_GTP"/>
    <property type="match status" value="2"/>
</dbReference>
<evidence type="ECO:0000256" key="2">
    <source>
        <dbReference type="ARBA" id="ARBA00020953"/>
    </source>
</evidence>
<dbReference type="RefSeq" id="WP_158349712.1">
    <property type="nucleotide sequence ID" value="NZ_CP032996.1"/>
</dbReference>
<dbReference type="Gene3D" id="3.40.50.300">
    <property type="entry name" value="P-loop containing nucleotide triphosphate hydrolases"/>
    <property type="match status" value="2"/>
</dbReference>
<evidence type="ECO:0000313" key="13">
    <source>
        <dbReference type="Proteomes" id="UP000298603"/>
    </source>
</evidence>
<dbReference type="InterPro" id="IPR015946">
    <property type="entry name" value="KH_dom-like_a/b"/>
</dbReference>
<feature type="binding site" evidence="8">
    <location>
        <begin position="242"/>
        <end position="246"/>
    </location>
    <ligand>
        <name>GTP</name>
        <dbReference type="ChEBI" id="CHEBI:37565"/>
        <label>2</label>
    </ligand>
</feature>
<evidence type="ECO:0000259" key="10">
    <source>
        <dbReference type="Pfam" id="PF01926"/>
    </source>
</evidence>
<dbReference type="Proteomes" id="UP000298603">
    <property type="component" value="Chromosome"/>
</dbReference>
<dbReference type="InterPro" id="IPR016484">
    <property type="entry name" value="GTPase_Der"/>
</dbReference>
<dbReference type="Pfam" id="PF01926">
    <property type="entry name" value="MMR_HSR1"/>
    <property type="match status" value="2"/>
</dbReference>
<dbReference type="GO" id="GO:0043022">
    <property type="term" value="F:ribosome binding"/>
    <property type="evidence" value="ECO:0007669"/>
    <property type="project" value="TreeGrafter"/>
</dbReference>
<feature type="domain" description="G" evidence="10">
    <location>
        <begin position="5"/>
        <end position="122"/>
    </location>
</feature>
<dbReference type="InterPro" id="IPR005225">
    <property type="entry name" value="Small_GTP-bd"/>
</dbReference>
<evidence type="ECO:0000256" key="3">
    <source>
        <dbReference type="ARBA" id="ARBA00022517"/>
    </source>
</evidence>
<feature type="binding site" evidence="8">
    <location>
        <begin position="121"/>
        <end position="124"/>
    </location>
    <ligand>
        <name>GTP</name>
        <dbReference type="ChEBI" id="CHEBI:37565"/>
        <label>1</label>
    </ligand>
</feature>
<name>A0A4D6YN94_9GAMM</name>
<feature type="binding site" evidence="8">
    <location>
        <begin position="56"/>
        <end position="60"/>
    </location>
    <ligand>
        <name>GTP</name>
        <dbReference type="ChEBI" id="CHEBI:37565"/>
        <label>1</label>
    </ligand>
</feature>
<dbReference type="InterPro" id="IPR032859">
    <property type="entry name" value="KH_dom-like"/>
</dbReference>
<feature type="binding site" evidence="8">
    <location>
        <begin position="195"/>
        <end position="202"/>
    </location>
    <ligand>
        <name>GTP</name>
        <dbReference type="ChEBI" id="CHEBI:37565"/>
        <label>2</label>
    </ligand>
</feature>
<evidence type="ECO:0000256" key="7">
    <source>
        <dbReference type="ARBA" id="ARBA00032345"/>
    </source>
</evidence>
<gene>
    <name evidence="8 12" type="primary">der</name>
    <name evidence="12" type="ORF">D9V81_00005</name>
</gene>
<reference evidence="12 13" key="1">
    <citation type="submission" date="2018-10" db="EMBL/GenBank/DDBJ databases">
        <title>Comparative functional genomics of the obligate endosymbiont Buchnera aphidicola.</title>
        <authorList>
            <person name="Chong R.A."/>
        </authorList>
    </citation>
    <scope>NUCLEOTIDE SEQUENCE [LARGE SCALE GENOMIC DNA]</scope>
    <source>
        <strain evidence="12 13">Tma</strain>
    </source>
</reference>
<dbReference type="AlphaFoldDB" id="A0A4D6YN94"/>
<dbReference type="OrthoDB" id="9805918at2"/>
<dbReference type="GO" id="GO:0042254">
    <property type="term" value="P:ribosome biogenesis"/>
    <property type="evidence" value="ECO:0007669"/>
    <property type="project" value="UniProtKB-KW"/>
</dbReference>
<dbReference type="InterPro" id="IPR006073">
    <property type="entry name" value="GTP-bd"/>
</dbReference>
<keyword evidence="5 8" id="KW-0547">Nucleotide-binding</keyword>
<keyword evidence="4 9" id="KW-0677">Repeat</keyword>
<feature type="domain" description="G" evidence="10">
    <location>
        <begin position="191"/>
        <end position="306"/>
    </location>
</feature>
<organism evidence="12 13">
    <name type="scientific">Buchnera aphidicola</name>
    <name type="common">Therioaphis trifolii</name>
    <dbReference type="NCBI Taxonomy" id="1241884"/>
    <lineage>
        <taxon>Bacteria</taxon>
        <taxon>Pseudomonadati</taxon>
        <taxon>Pseudomonadota</taxon>
        <taxon>Gammaproteobacteria</taxon>
        <taxon>Enterobacterales</taxon>
        <taxon>Erwiniaceae</taxon>
        <taxon>Buchnera</taxon>
    </lineage>
</organism>
<protein>
    <recommendedName>
        <fullName evidence="2 8">GTPase Der</fullName>
    </recommendedName>
    <alternativeName>
        <fullName evidence="7 8">GTP-binding protein EngA</fullName>
    </alternativeName>
</protein>
<comment type="function">
    <text evidence="8 9">GTPase that plays an essential role in the late steps of ribosome biogenesis.</text>
</comment>
<keyword evidence="3 8" id="KW-0690">Ribosome biogenesis</keyword>
<comment type="similarity">
    <text evidence="1 8 9">Belongs to the TRAFAC class TrmE-Era-EngA-EngB-Septin-like GTPase superfamily. EngA (Der) GTPase family.</text>
</comment>
<sequence>MVFNITLIGKTNVGKSTLFNKLIKKNLAIIHDSFDFTRDRQFGVLKLKNQNVNIIDTAGFQFYNNQLDILKKNILNQTLIAIKDSILILFILNIKIGITEEDKIIINIIRKQSKEIFLIINKIDKIKNYQYIINEYYCLGIKNIFLISALKNIGLQNLKNKINNWIQSNIKLKYLNNFINKKKYSINNRIISIIGKPNVGKSTLFNTLLNKNRAITSHISGTTRDTIFDLVVFKNKQYKIIDTAGIKKKNKGSKESLPIIKTLQAISHSYISILIIDAKHGFNKKDIWILNIIINSGKILLILINKSENLSLIEKKKIKKYLYSKYRIMKFFYIHFISALYKKGIKKIFSLIDILIKKSNQKMKSSQLTKILYQAILKNPPALFQGKKIKLKYAHPGGYNPPTIVIHGNQLLNISKSYKRYLINFFQERLCLFGKNIKIIFKNTKNPYL</sequence>
<dbReference type="NCBIfam" id="TIGR03594">
    <property type="entry name" value="GTPase_EngA"/>
    <property type="match status" value="1"/>
</dbReference>
<dbReference type="PANTHER" id="PTHR43834:SF6">
    <property type="entry name" value="GTPASE DER"/>
    <property type="match status" value="1"/>
</dbReference>
<evidence type="ECO:0000256" key="9">
    <source>
        <dbReference type="RuleBase" id="RU004481"/>
    </source>
</evidence>
<proteinExistence type="inferred from homology"/>
<dbReference type="GO" id="GO:0005525">
    <property type="term" value="F:GTP binding"/>
    <property type="evidence" value="ECO:0007669"/>
    <property type="project" value="UniProtKB-UniRule"/>
</dbReference>
<feature type="binding site" evidence="8">
    <location>
        <begin position="9"/>
        <end position="16"/>
    </location>
    <ligand>
        <name>GTP</name>
        <dbReference type="ChEBI" id="CHEBI:37565"/>
        <label>1</label>
    </ligand>
</feature>
<evidence type="ECO:0000256" key="8">
    <source>
        <dbReference type="HAMAP-Rule" id="MF_00195"/>
    </source>
</evidence>
<evidence type="ECO:0000259" key="11">
    <source>
        <dbReference type="Pfam" id="PF14714"/>
    </source>
</evidence>
<dbReference type="HAMAP" id="MF_00195">
    <property type="entry name" value="GTPase_Der"/>
    <property type="match status" value="1"/>
</dbReference>
<dbReference type="PANTHER" id="PTHR43834">
    <property type="entry name" value="GTPASE DER"/>
    <property type="match status" value="1"/>
</dbReference>
<dbReference type="Gene3D" id="3.30.300.20">
    <property type="match status" value="1"/>
</dbReference>